<dbReference type="InterPro" id="IPR036388">
    <property type="entry name" value="WH-like_DNA-bd_sf"/>
</dbReference>
<dbReference type="InterPro" id="IPR036390">
    <property type="entry name" value="WH_DNA-bd_sf"/>
</dbReference>
<dbReference type="InterPro" id="IPR000835">
    <property type="entry name" value="HTH_MarR-typ"/>
</dbReference>
<dbReference type="AlphaFoldDB" id="A0A1L3JLI1"/>
<dbReference type="PANTHER" id="PTHR42756:SF1">
    <property type="entry name" value="TRANSCRIPTIONAL REPRESSOR OF EMRAB OPERON"/>
    <property type="match status" value="1"/>
</dbReference>
<evidence type="ECO:0000313" key="6">
    <source>
        <dbReference type="Proteomes" id="UP000181898"/>
    </source>
</evidence>
<evidence type="ECO:0000259" key="4">
    <source>
        <dbReference type="PROSITE" id="PS50995"/>
    </source>
</evidence>
<feature type="domain" description="HTH marR-type" evidence="4">
    <location>
        <begin position="17"/>
        <end position="150"/>
    </location>
</feature>
<sequence length="202" mass="23401">MKKENKITQIDKNTNVTNKIVVGLQRISEAFKVLLWEKAKEFGLSPIQIQILIFIQNHKATYCNVSYLAKEFNVTKPTISDAIKALEKKEMIVKDYSSSDSRSYTIFLSELGKNTVLKNDDYGNPIYSEIEKIPQKEQEKLFSTLSSLIYQLNQKNILTVQRTCFACKFYSKNNKKHHCNLLEKELLNSEIRLDCDEFENAS</sequence>
<reference evidence="5 6" key="1">
    <citation type="submission" date="2016-11" db="EMBL/GenBank/DDBJ databases">
        <title>Tenacibaculum sp. LPB0136, isolated from marine environment.</title>
        <authorList>
            <person name="Kim E."/>
            <person name="Yi H."/>
        </authorList>
    </citation>
    <scope>NUCLEOTIDE SEQUENCE [LARGE SCALE GENOMIC DNA]</scope>
    <source>
        <strain evidence="5 6">LPB0136</strain>
    </source>
</reference>
<dbReference type="GO" id="GO:0003700">
    <property type="term" value="F:DNA-binding transcription factor activity"/>
    <property type="evidence" value="ECO:0007669"/>
    <property type="project" value="InterPro"/>
</dbReference>
<dbReference type="OrthoDB" id="9786071at2"/>
<dbReference type="Proteomes" id="UP000181898">
    <property type="component" value="Chromosome"/>
</dbReference>
<evidence type="ECO:0000313" key="5">
    <source>
        <dbReference type="EMBL" id="APG65987.1"/>
    </source>
</evidence>
<accession>A0A1L3JLI1</accession>
<gene>
    <name evidence="5" type="ORF">LPB136_11700</name>
</gene>
<dbReference type="PANTHER" id="PTHR42756">
    <property type="entry name" value="TRANSCRIPTIONAL REGULATOR, MARR"/>
    <property type="match status" value="1"/>
</dbReference>
<dbReference type="GO" id="GO:0003677">
    <property type="term" value="F:DNA binding"/>
    <property type="evidence" value="ECO:0007669"/>
    <property type="project" value="UniProtKB-KW"/>
</dbReference>
<dbReference type="RefSeq" id="WP_072556509.1">
    <property type="nucleotide sequence ID" value="NZ_CP018155.1"/>
</dbReference>
<dbReference type="Pfam" id="PF12802">
    <property type="entry name" value="MarR_2"/>
    <property type="match status" value="1"/>
</dbReference>
<dbReference type="STRING" id="1850252.LPB136_11700"/>
<evidence type="ECO:0000256" key="2">
    <source>
        <dbReference type="ARBA" id="ARBA00023125"/>
    </source>
</evidence>
<dbReference type="KEGG" id="ten:LPB136_11700"/>
<proteinExistence type="predicted"/>
<dbReference type="Gene3D" id="1.10.10.10">
    <property type="entry name" value="Winged helix-like DNA-binding domain superfamily/Winged helix DNA-binding domain"/>
    <property type="match status" value="1"/>
</dbReference>
<evidence type="ECO:0000256" key="3">
    <source>
        <dbReference type="ARBA" id="ARBA00023163"/>
    </source>
</evidence>
<dbReference type="SMART" id="SM00347">
    <property type="entry name" value="HTH_MARR"/>
    <property type="match status" value="1"/>
</dbReference>
<keyword evidence="3" id="KW-0804">Transcription</keyword>
<name>A0A1L3JLI1_9FLAO</name>
<keyword evidence="1" id="KW-0805">Transcription regulation</keyword>
<organism evidence="5 6">
    <name type="scientific">Tenacibaculum todarodis</name>
    <dbReference type="NCBI Taxonomy" id="1850252"/>
    <lineage>
        <taxon>Bacteria</taxon>
        <taxon>Pseudomonadati</taxon>
        <taxon>Bacteroidota</taxon>
        <taxon>Flavobacteriia</taxon>
        <taxon>Flavobacteriales</taxon>
        <taxon>Flavobacteriaceae</taxon>
        <taxon>Tenacibaculum</taxon>
    </lineage>
</organism>
<keyword evidence="2" id="KW-0238">DNA-binding</keyword>
<keyword evidence="6" id="KW-1185">Reference proteome</keyword>
<dbReference type="SUPFAM" id="SSF46785">
    <property type="entry name" value="Winged helix' DNA-binding domain"/>
    <property type="match status" value="1"/>
</dbReference>
<dbReference type="PROSITE" id="PS50995">
    <property type="entry name" value="HTH_MARR_2"/>
    <property type="match status" value="1"/>
</dbReference>
<evidence type="ECO:0000256" key="1">
    <source>
        <dbReference type="ARBA" id="ARBA00023015"/>
    </source>
</evidence>
<protein>
    <submittedName>
        <fullName evidence="5">MarR family transcriptional regulator</fullName>
    </submittedName>
</protein>
<dbReference type="EMBL" id="CP018155">
    <property type="protein sequence ID" value="APG65987.1"/>
    <property type="molecule type" value="Genomic_DNA"/>
</dbReference>